<comment type="caution">
    <text evidence="4">The sequence shown here is derived from an EMBL/GenBank/DDBJ whole genome shotgun (WGS) entry which is preliminary data.</text>
</comment>
<gene>
    <name evidence="4" type="ORF">ENE75_07690</name>
</gene>
<dbReference type="GO" id="GO:0005886">
    <property type="term" value="C:plasma membrane"/>
    <property type="evidence" value="ECO:0007669"/>
    <property type="project" value="UniProtKB-SubCell"/>
</dbReference>
<comment type="similarity">
    <text evidence="1 2">Belongs to the outer membrane factor (OMF) (TC 1.B.17) family.</text>
</comment>
<keyword evidence="2" id="KW-1134">Transmembrane beta strand</keyword>
<keyword evidence="2" id="KW-0449">Lipoprotein</keyword>
<dbReference type="Proteomes" id="UP000288178">
    <property type="component" value="Unassembled WGS sequence"/>
</dbReference>
<dbReference type="NCBIfam" id="TIGR01845">
    <property type="entry name" value="outer_NodT"/>
    <property type="match status" value="1"/>
</dbReference>
<dbReference type="AlphaFoldDB" id="A0A3S2URI3"/>
<comment type="subcellular location">
    <subcellularLocation>
        <location evidence="2">Cell membrane</location>
        <topology evidence="2">Lipid-anchor</topology>
    </subcellularLocation>
</comment>
<dbReference type="Pfam" id="PF02321">
    <property type="entry name" value="OEP"/>
    <property type="match status" value="2"/>
</dbReference>
<dbReference type="EMBL" id="SACT01000002">
    <property type="protein sequence ID" value="RVT52857.1"/>
    <property type="molecule type" value="Genomic_DNA"/>
</dbReference>
<feature type="region of interest" description="Disordered" evidence="3">
    <location>
        <begin position="17"/>
        <end position="45"/>
    </location>
</feature>
<dbReference type="Gene3D" id="1.20.1600.10">
    <property type="entry name" value="Outer membrane efflux proteins (OEP)"/>
    <property type="match status" value="1"/>
</dbReference>
<dbReference type="SUPFAM" id="SSF56954">
    <property type="entry name" value="Outer membrane efflux proteins (OEP)"/>
    <property type="match status" value="1"/>
</dbReference>
<keyword evidence="2" id="KW-0812">Transmembrane</keyword>
<keyword evidence="5" id="KW-1185">Reference proteome</keyword>
<reference evidence="4 5" key="1">
    <citation type="submission" date="2019-01" db="EMBL/GenBank/DDBJ databases">
        <authorList>
            <person name="Chen W.-M."/>
        </authorList>
    </citation>
    <scope>NUCLEOTIDE SEQUENCE [LARGE SCALE GENOMIC DNA]</scope>
    <source>
        <strain evidence="4 5">ICH-3</strain>
    </source>
</reference>
<keyword evidence="2" id="KW-0564">Palmitate</keyword>
<evidence type="ECO:0000256" key="3">
    <source>
        <dbReference type="SAM" id="MobiDB-lite"/>
    </source>
</evidence>
<dbReference type="PANTHER" id="PTHR30203">
    <property type="entry name" value="OUTER MEMBRANE CATION EFFLUX PROTEIN"/>
    <property type="match status" value="1"/>
</dbReference>
<evidence type="ECO:0000313" key="4">
    <source>
        <dbReference type="EMBL" id="RVT52857.1"/>
    </source>
</evidence>
<dbReference type="InterPro" id="IPR003423">
    <property type="entry name" value="OMP_efflux"/>
</dbReference>
<proteinExistence type="inferred from homology"/>
<dbReference type="Gene3D" id="2.20.200.10">
    <property type="entry name" value="Outer membrane efflux proteins (OEP)"/>
    <property type="match status" value="1"/>
</dbReference>
<sequence length="469" mass="47507">MASVLLTAVAGCASLQEPAPADLPTGTVPTAWQAPAPAGEPARVAATSPWQDFADPALAVLVAQALAQGTDVAAAQARLRQARAARDLSAAGLRPSVGGSASARSSWVEGARRSESWQAGMDASWEVDLWGGGQAGVRAAEATLQASALSLAQTRLVVAAEVAATLIDLRTAQARQAIAARNLASQQQTLQIVQWRAEAGLVTALDVAQARTAVDQTRAQLPALGASAQQALHALAVLTGQPPAALQATLGAPASPVVQPLAATTPALAVPAEVLRRRPDVQAAERQLAAAAARVDQADAARLPSLNLGGSIGLSALSLGALGPGAGVASLLASVNLPVLDFGRVQAQVRQQEAARDEAATAYRATVLGALQDVEDSLVALGATGAQLQAQQAAATSAREAATLADQRYRSGLVDFATVLQSQRTQLSAEDAVAATRGTLATAQVRLIKALGGGWSPDAPQDSEPLAAR</sequence>
<evidence type="ECO:0000313" key="5">
    <source>
        <dbReference type="Proteomes" id="UP000288178"/>
    </source>
</evidence>
<keyword evidence="2" id="KW-0472">Membrane</keyword>
<dbReference type="PANTHER" id="PTHR30203:SF25">
    <property type="entry name" value="OUTER MEMBRANE PROTEIN-RELATED"/>
    <property type="match status" value="1"/>
</dbReference>
<organism evidence="4 5">
    <name type="scientific">Rubrivivax albus</name>
    <dbReference type="NCBI Taxonomy" id="2499835"/>
    <lineage>
        <taxon>Bacteria</taxon>
        <taxon>Pseudomonadati</taxon>
        <taxon>Pseudomonadota</taxon>
        <taxon>Betaproteobacteria</taxon>
        <taxon>Burkholderiales</taxon>
        <taxon>Sphaerotilaceae</taxon>
        <taxon>Rubrivivax</taxon>
    </lineage>
</organism>
<dbReference type="OrthoDB" id="9770517at2"/>
<protein>
    <submittedName>
        <fullName evidence="4">Efflux transporter outer membrane subunit</fullName>
    </submittedName>
</protein>
<evidence type="ECO:0000256" key="1">
    <source>
        <dbReference type="ARBA" id="ARBA00007613"/>
    </source>
</evidence>
<accession>A0A3S2URI3</accession>
<dbReference type="GO" id="GO:0015562">
    <property type="term" value="F:efflux transmembrane transporter activity"/>
    <property type="evidence" value="ECO:0007669"/>
    <property type="project" value="InterPro"/>
</dbReference>
<name>A0A3S2URI3_9BURK</name>
<dbReference type="InterPro" id="IPR010131">
    <property type="entry name" value="MdtP/NodT-like"/>
</dbReference>
<evidence type="ECO:0000256" key="2">
    <source>
        <dbReference type="RuleBase" id="RU362097"/>
    </source>
</evidence>